<dbReference type="GO" id="GO:0006139">
    <property type="term" value="P:nucleobase-containing compound metabolic process"/>
    <property type="evidence" value="ECO:0007669"/>
    <property type="project" value="UniProtKB-ARBA"/>
</dbReference>
<feature type="domain" description="Endonuclease/exonuclease/phosphatase" evidence="3">
    <location>
        <begin position="24"/>
        <end position="282"/>
    </location>
</feature>
<dbReference type="Proteomes" id="UP000243217">
    <property type="component" value="Unassembled WGS sequence"/>
</dbReference>
<accession>A0A1V9Y471</accession>
<sequence length="292" mass="32823">MSLYPRDVSLRPLEAISSRSFTVLQFNVLADGLSGLREDKGGFILAPGSSLSWSFRSLLLLEEILRFSPDVVCLQEVDHFDDWFEPELRRHGFFGLFAPKPHSPCLFVNDKPDGCAVFFKESSFFMLSHSVLNYAQSNQVALIVDLQHKESDQYVRIACTHLKATKNASGEVLREEQAKILCASIGSGPIVVCGDFNATPDSHEYPALAYKAMRNHGFDSAYCIDGKEPEYTTWKVRSEKESKHTIDYIFYTPSTLQVLGTVNAPVEMEECALPSLRYPSDHIALIAKMQWV</sequence>
<dbReference type="Gene3D" id="3.60.10.10">
    <property type="entry name" value="Endonuclease/exonuclease/phosphatase"/>
    <property type="match status" value="1"/>
</dbReference>
<organism evidence="4 5">
    <name type="scientific">Thraustotheca clavata</name>
    <dbReference type="NCBI Taxonomy" id="74557"/>
    <lineage>
        <taxon>Eukaryota</taxon>
        <taxon>Sar</taxon>
        <taxon>Stramenopiles</taxon>
        <taxon>Oomycota</taxon>
        <taxon>Saprolegniomycetes</taxon>
        <taxon>Saprolegniales</taxon>
        <taxon>Achlyaceae</taxon>
        <taxon>Thraustotheca</taxon>
    </lineage>
</organism>
<protein>
    <recommendedName>
        <fullName evidence="3">Endonuclease/exonuclease/phosphatase domain-containing protein</fullName>
    </recommendedName>
</protein>
<dbReference type="InterPro" id="IPR005135">
    <property type="entry name" value="Endo/exonuclease/phosphatase"/>
</dbReference>
<dbReference type="PANTHER" id="PTHR12121:SF45">
    <property type="entry name" value="NOCTURNIN"/>
    <property type="match status" value="1"/>
</dbReference>
<proteinExistence type="inferred from homology"/>
<dbReference type="SUPFAM" id="SSF56219">
    <property type="entry name" value="DNase I-like"/>
    <property type="match status" value="1"/>
</dbReference>
<dbReference type="OrthoDB" id="428734at2759"/>
<keyword evidence="2" id="KW-0378">Hydrolase</keyword>
<name>A0A1V9Y471_9STRA</name>
<evidence type="ECO:0000259" key="3">
    <source>
        <dbReference type="Pfam" id="PF03372"/>
    </source>
</evidence>
<comment type="caution">
    <text evidence="4">The sequence shown here is derived from an EMBL/GenBank/DDBJ whole genome shotgun (WGS) entry which is preliminary data.</text>
</comment>
<dbReference type="GO" id="GO:0000175">
    <property type="term" value="F:3'-5'-RNA exonuclease activity"/>
    <property type="evidence" value="ECO:0007669"/>
    <property type="project" value="TreeGrafter"/>
</dbReference>
<evidence type="ECO:0000313" key="4">
    <source>
        <dbReference type="EMBL" id="OQR80520.1"/>
    </source>
</evidence>
<evidence type="ECO:0000256" key="2">
    <source>
        <dbReference type="ARBA" id="ARBA00022801"/>
    </source>
</evidence>
<dbReference type="InterPro" id="IPR036691">
    <property type="entry name" value="Endo/exonu/phosph_ase_sf"/>
</dbReference>
<gene>
    <name evidence="4" type="ORF">THRCLA_12005</name>
</gene>
<dbReference type="EMBL" id="JNBS01005217">
    <property type="protein sequence ID" value="OQR80520.1"/>
    <property type="molecule type" value="Genomic_DNA"/>
</dbReference>
<dbReference type="Pfam" id="PF03372">
    <property type="entry name" value="Exo_endo_phos"/>
    <property type="match status" value="1"/>
</dbReference>
<keyword evidence="5" id="KW-1185">Reference proteome</keyword>
<dbReference type="AlphaFoldDB" id="A0A1V9Y471"/>
<evidence type="ECO:0000313" key="5">
    <source>
        <dbReference type="Proteomes" id="UP000243217"/>
    </source>
</evidence>
<reference evidence="4 5" key="1">
    <citation type="journal article" date="2014" name="Genome Biol. Evol.">
        <title>The secreted proteins of Achlya hypogyna and Thraustotheca clavata identify the ancestral oomycete secretome and reveal gene acquisitions by horizontal gene transfer.</title>
        <authorList>
            <person name="Misner I."/>
            <person name="Blouin N."/>
            <person name="Leonard G."/>
            <person name="Richards T.A."/>
            <person name="Lane C.E."/>
        </authorList>
    </citation>
    <scope>NUCLEOTIDE SEQUENCE [LARGE SCALE GENOMIC DNA]</scope>
    <source>
        <strain evidence="4 5">ATCC 34112</strain>
    </source>
</reference>
<dbReference type="InterPro" id="IPR050410">
    <property type="entry name" value="CCR4/nocturin_mRNA_transcr"/>
</dbReference>
<dbReference type="PANTHER" id="PTHR12121">
    <property type="entry name" value="CARBON CATABOLITE REPRESSOR PROTEIN 4"/>
    <property type="match status" value="1"/>
</dbReference>
<evidence type="ECO:0000256" key="1">
    <source>
        <dbReference type="ARBA" id="ARBA00010774"/>
    </source>
</evidence>
<dbReference type="STRING" id="74557.A0A1V9Y471"/>
<comment type="similarity">
    <text evidence="1">Belongs to the CCR4/nocturin family.</text>
</comment>